<sequence>MLRVAESALKHGYSIEEISHVYDLYVFEGVIDDGADPPKILTIGPDSAGNLVELVGGRQPSGDHLIWHAMRCRRQYLGLLPGGGEVIT</sequence>
<reference evidence="1 2" key="1">
    <citation type="submission" date="2023-08" db="EMBL/GenBank/DDBJ databases">
        <authorList>
            <person name="Folkvardsen B D."/>
            <person name="Norman A."/>
        </authorList>
    </citation>
    <scope>NUCLEOTIDE SEQUENCE [LARGE SCALE GENOMIC DNA]</scope>
    <source>
        <strain evidence="1 2">Mu0102</strain>
    </source>
</reference>
<dbReference type="Proteomes" id="UP001190464">
    <property type="component" value="Chromosome"/>
</dbReference>
<gene>
    <name evidence="1" type="ORF">MU0102_003302</name>
</gene>
<dbReference type="RefSeq" id="WP_308484097.1">
    <property type="nucleotide sequence ID" value="NZ_OY726398.1"/>
</dbReference>
<organism evidence="1 2">
    <name type="scientific">[Mycobacterium] holstebronense</name>
    <dbReference type="NCBI Taxonomy" id="3064288"/>
    <lineage>
        <taxon>Bacteria</taxon>
        <taxon>Bacillati</taxon>
        <taxon>Actinomycetota</taxon>
        <taxon>Actinomycetes</taxon>
        <taxon>Mycobacteriales</taxon>
        <taxon>Mycobacteriaceae</taxon>
        <taxon>Mycolicibacterium</taxon>
    </lineage>
</organism>
<proteinExistence type="predicted"/>
<keyword evidence="2" id="KW-1185">Reference proteome</keyword>
<evidence type="ECO:0000313" key="2">
    <source>
        <dbReference type="Proteomes" id="UP001190464"/>
    </source>
</evidence>
<dbReference type="EMBL" id="OY726398">
    <property type="protein sequence ID" value="CAJ1508125.1"/>
    <property type="molecule type" value="Genomic_DNA"/>
</dbReference>
<accession>A0ABN9NNA3</accession>
<name>A0ABN9NNA3_9MYCO</name>
<evidence type="ECO:0000313" key="1">
    <source>
        <dbReference type="EMBL" id="CAJ1508125.1"/>
    </source>
</evidence>
<protein>
    <submittedName>
        <fullName evidence="1">Uncharacterized protein</fullName>
    </submittedName>
</protein>